<sequence>MLNIRVFKDGCHGRLSFVVKMVKQLHGTCGIRSVSTEWQTKSATLSEEDLPEKCPVNSHNEWDTLEEVIVGRVEGAAVPHLSAEVKANTSHKTWDFFDKMGGKPFPMEHAKVAAMQIDELCNVLKHEGVIVRRPEPIDFTQVYQTPDFTSSGLYSAMPRDILLVVGDEIIESPMAWRSRFFEYRAYRPLIKEYFRQGAKWTTAPKPLMSDELYDQEYPLSKDDQRQQLAAQGRFFTTEFEPCFDAADFMRAGKDIFVQRSQVTNYMGIEWMRRHLGDKYNLHILSFKDPRPMHIDATFTIIGPGLVLSNPERPCHQIDMFNKAGWKVIFPPSPLMPDDHPLWLGSKWLSMNVLMLDEKRVVCDKNEVTIMKMFEKLGIACIPVDIRFANSFGGGFHCWTTDIRRRGTLESYF</sequence>
<evidence type="ECO:0000256" key="7">
    <source>
        <dbReference type="ARBA" id="ARBA00023128"/>
    </source>
</evidence>
<evidence type="ECO:0000256" key="2">
    <source>
        <dbReference type="ARBA" id="ARBA00004858"/>
    </source>
</evidence>
<keyword evidence="6" id="KW-0809">Transit peptide</keyword>
<dbReference type="RefSeq" id="XP_020896878.1">
    <property type="nucleotide sequence ID" value="XM_021041219.2"/>
</dbReference>
<evidence type="ECO:0000256" key="8">
    <source>
        <dbReference type="ARBA" id="ARBA00023136"/>
    </source>
</evidence>
<dbReference type="KEGG" id="epa:110235729"/>
<evidence type="ECO:0000256" key="10">
    <source>
        <dbReference type="RuleBase" id="RU367092"/>
    </source>
</evidence>
<evidence type="ECO:0000313" key="11">
    <source>
        <dbReference type="EnsemblMetazoa" id="XP_020896878.1"/>
    </source>
</evidence>
<evidence type="ECO:0000256" key="1">
    <source>
        <dbReference type="ARBA" id="ARBA00004273"/>
    </source>
</evidence>
<dbReference type="FunFam" id="3.75.10.10:FF:000005">
    <property type="entry name" value="Glycine amidinotransferase, mitochondrial"/>
    <property type="match status" value="1"/>
</dbReference>
<keyword evidence="5 10" id="KW-0999">Mitochondrion inner membrane</keyword>
<dbReference type="RefSeq" id="XP_028513880.1">
    <property type="nucleotide sequence ID" value="XM_028658079.1"/>
</dbReference>
<feature type="active site" evidence="9">
    <location>
        <position position="244"/>
    </location>
</feature>
<comment type="catalytic activity">
    <reaction evidence="10">
        <text>L-arginine + glycine = guanidinoacetate + L-ornithine</text>
        <dbReference type="Rhea" id="RHEA:13201"/>
        <dbReference type="ChEBI" id="CHEBI:32682"/>
        <dbReference type="ChEBI" id="CHEBI:46911"/>
        <dbReference type="ChEBI" id="CHEBI:57305"/>
        <dbReference type="ChEBI" id="CHEBI:57742"/>
        <dbReference type="EC" id="2.1.4.1"/>
    </reaction>
</comment>
<dbReference type="Proteomes" id="UP000887567">
    <property type="component" value="Unplaced"/>
</dbReference>
<comment type="subunit">
    <text evidence="10">Homodimer.</text>
</comment>
<dbReference type="GeneID" id="110235729"/>
<dbReference type="EC" id="2.1.4.1" evidence="10"/>
<dbReference type="GO" id="GO:0005743">
    <property type="term" value="C:mitochondrial inner membrane"/>
    <property type="evidence" value="ECO:0007669"/>
    <property type="project" value="UniProtKB-SubCell"/>
</dbReference>
<evidence type="ECO:0000256" key="6">
    <source>
        <dbReference type="ARBA" id="ARBA00022946"/>
    </source>
</evidence>
<dbReference type="EnsemblMetazoa" id="XM_028658079.1">
    <property type="protein sequence ID" value="XP_028513880.1"/>
    <property type="gene ID" value="LOC110235729"/>
</dbReference>
<evidence type="ECO:0000256" key="5">
    <source>
        <dbReference type="ARBA" id="ARBA00022792"/>
    </source>
</evidence>
<dbReference type="InterPro" id="IPR033195">
    <property type="entry name" value="AmidinoTrfase"/>
</dbReference>
<dbReference type="RefSeq" id="XP_028513879.1">
    <property type="nucleotide sequence ID" value="XM_028658078.1"/>
</dbReference>
<dbReference type="OMA" id="ESIPAWG"/>
<name>A0A913X0A9_EXADI</name>
<dbReference type="PANTHER" id="PTHR10488:SF1">
    <property type="entry name" value="GLYCINE AMIDINOTRANSFERASE, MITOCHONDRIAL"/>
    <property type="match status" value="1"/>
</dbReference>
<dbReference type="OrthoDB" id="10264242at2759"/>
<proteinExistence type="inferred from homology"/>
<dbReference type="EnsemblMetazoa" id="XM_021041219.2">
    <property type="protein sequence ID" value="XP_020896878.1"/>
    <property type="gene ID" value="LOC110235729"/>
</dbReference>
<dbReference type="AlphaFoldDB" id="A0A913X0A9"/>
<dbReference type="CDD" id="cd21136">
    <property type="entry name" value="amidinotransferase_AGAT-like"/>
    <property type="match status" value="1"/>
</dbReference>
<dbReference type="SUPFAM" id="SSF55909">
    <property type="entry name" value="Pentein"/>
    <property type="match status" value="1"/>
</dbReference>
<keyword evidence="12" id="KW-1185">Reference proteome</keyword>
<keyword evidence="4 10" id="KW-0808">Transferase</keyword>
<keyword evidence="8 10" id="KW-0472">Membrane</keyword>
<protein>
    <recommendedName>
        <fullName evidence="10">Glycine amidinotransferase</fullName>
        <ecNumber evidence="10">2.1.4.1</ecNumber>
    </recommendedName>
    <alternativeName>
        <fullName evidence="10">L-arginine:glycine amidinotransferase</fullName>
    </alternativeName>
</protein>
<evidence type="ECO:0000256" key="4">
    <source>
        <dbReference type="ARBA" id="ARBA00022679"/>
    </source>
</evidence>
<dbReference type="EnsemblMetazoa" id="XM_028658078.1">
    <property type="protein sequence ID" value="XP_028513879.1"/>
    <property type="gene ID" value="LOC110235729"/>
</dbReference>
<dbReference type="GO" id="GO:0005758">
    <property type="term" value="C:mitochondrial intermembrane space"/>
    <property type="evidence" value="ECO:0007669"/>
    <property type="project" value="TreeGrafter"/>
</dbReference>
<dbReference type="Gene3D" id="3.75.10.10">
    <property type="entry name" value="L-arginine/glycine Amidinotransferase, Chain A"/>
    <property type="match status" value="1"/>
</dbReference>
<accession>A0A913X0A9</accession>
<organism evidence="11 12">
    <name type="scientific">Exaiptasia diaphana</name>
    <name type="common">Tropical sea anemone</name>
    <name type="synonym">Aiptasia pulchella</name>
    <dbReference type="NCBI Taxonomy" id="2652724"/>
    <lineage>
        <taxon>Eukaryota</taxon>
        <taxon>Metazoa</taxon>
        <taxon>Cnidaria</taxon>
        <taxon>Anthozoa</taxon>
        <taxon>Hexacorallia</taxon>
        <taxon>Actiniaria</taxon>
        <taxon>Aiptasiidae</taxon>
        <taxon>Exaiptasia</taxon>
    </lineage>
</organism>
<feature type="active site" evidence="9">
    <location>
        <position position="293"/>
    </location>
</feature>
<feature type="active site" description="Amidino-cysteine intermediate" evidence="9">
    <location>
        <position position="397"/>
    </location>
</feature>
<comment type="function">
    <text evidence="10">Catalyzes the biosynthesis of guanidinoacetate, the immediate precursor of creatine. Creatine plays a vital role in energy metabolism in muscle tissues. May play a role in embryonic and central nervous system development.</text>
</comment>
<comment type="similarity">
    <text evidence="3 10">Belongs to the amidinotransferase family.</text>
</comment>
<comment type="pathway">
    <text evidence="2 10">Amine and polyamine biosynthesis; creatine biosynthesis; creatine from L-arginine and glycine: step 1/2.</text>
</comment>
<keyword evidence="7 10" id="KW-0496">Mitochondrion</keyword>
<dbReference type="GO" id="GO:0006601">
    <property type="term" value="P:creatine biosynthetic process"/>
    <property type="evidence" value="ECO:0007669"/>
    <property type="project" value="UniProtKB-UniRule"/>
</dbReference>
<reference evidence="11" key="1">
    <citation type="submission" date="2022-11" db="UniProtKB">
        <authorList>
            <consortium name="EnsemblMetazoa"/>
        </authorList>
    </citation>
    <scope>IDENTIFICATION</scope>
</reference>
<evidence type="ECO:0000256" key="9">
    <source>
        <dbReference type="PIRSR" id="PIRSR633195-1"/>
    </source>
</evidence>
<evidence type="ECO:0000256" key="3">
    <source>
        <dbReference type="ARBA" id="ARBA00006943"/>
    </source>
</evidence>
<evidence type="ECO:0000313" key="12">
    <source>
        <dbReference type="Proteomes" id="UP000887567"/>
    </source>
</evidence>
<dbReference type="PANTHER" id="PTHR10488">
    <property type="entry name" value="GLYCINE AMIDINOTRANSFERASE, MITOCHONDRIAL"/>
    <property type="match status" value="1"/>
</dbReference>
<comment type="subcellular location">
    <subcellularLocation>
        <location evidence="1 10">Mitochondrion inner membrane</location>
    </subcellularLocation>
</comment>
<dbReference type="GO" id="GO:0015068">
    <property type="term" value="F:glycine amidinotransferase activity"/>
    <property type="evidence" value="ECO:0007669"/>
    <property type="project" value="UniProtKB-UniRule"/>
</dbReference>